<dbReference type="EMBL" id="CM045758">
    <property type="protein sequence ID" value="KAI8031977.1"/>
    <property type="molecule type" value="Genomic_DNA"/>
</dbReference>
<dbReference type="Proteomes" id="UP001060215">
    <property type="component" value="Chromosome 1"/>
</dbReference>
<accession>A0ACC0J404</accession>
<organism evidence="1 2">
    <name type="scientific">Camellia lanceoleosa</name>
    <dbReference type="NCBI Taxonomy" id="1840588"/>
    <lineage>
        <taxon>Eukaryota</taxon>
        <taxon>Viridiplantae</taxon>
        <taxon>Streptophyta</taxon>
        <taxon>Embryophyta</taxon>
        <taxon>Tracheophyta</taxon>
        <taxon>Spermatophyta</taxon>
        <taxon>Magnoliopsida</taxon>
        <taxon>eudicotyledons</taxon>
        <taxon>Gunneridae</taxon>
        <taxon>Pentapetalae</taxon>
        <taxon>asterids</taxon>
        <taxon>Ericales</taxon>
        <taxon>Theaceae</taxon>
        <taxon>Camellia</taxon>
    </lineage>
</organism>
<reference evidence="1 2" key="1">
    <citation type="journal article" date="2022" name="Plant J.">
        <title>Chromosome-level genome of Camellia lanceoleosa provides a valuable resource for understanding genome evolution and self-incompatibility.</title>
        <authorList>
            <person name="Gong W."/>
            <person name="Xiao S."/>
            <person name="Wang L."/>
            <person name="Liao Z."/>
            <person name="Chang Y."/>
            <person name="Mo W."/>
            <person name="Hu G."/>
            <person name="Li W."/>
            <person name="Zhao G."/>
            <person name="Zhu H."/>
            <person name="Hu X."/>
            <person name="Ji K."/>
            <person name="Xiang X."/>
            <person name="Song Q."/>
            <person name="Yuan D."/>
            <person name="Jin S."/>
            <person name="Zhang L."/>
        </authorList>
    </citation>
    <scope>NUCLEOTIDE SEQUENCE [LARGE SCALE GENOMIC DNA]</scope>
    <source>
        <strain evidence="1">SQ_2022a</strain>
    </source>
</reference>
<sequence length="83" mass="9276">MEHKIANKPMKKEKASLVPPKRGQIKAKMFEELVEKVMNITTGFHEAKSTDDDEDSGHDRSSFSASPATGPYTTFVAKTHHVF</sequence>
<evidence type="ECO:0000313" key="1">
    <source>
        <dbReference type="EMBL" id="KAI8031977.1"/>
    </source>
</evidence>
<comment type="caution">
    <text evidence="1">The sequence shown here is derived from an EMBL/GenBank/DDBJ whole genome shotgun (WGS) entry which is preliminary data.</text>
</comment>
<keyword evidence="2" id="KW-1185">Reference proteome</keyword>
<proteinExistence type="predicted"/>
<name>A0ACC0J404_9ERIC</name>
<gene>
    <name evidence="1" type="ORF">LOK49_LG01G00588</name>
</gene>
<evidence type="ECO:0000313" key="2">
    <source>
        <dbReference type="Proteomes" id="UP001060215"/>
    </source>
</evidence>
<protein>
    <submittedName>
        <fullName evidence="1">Uncharacterized protein</fullName>
    </submittedName>
</protein>